<feature type="compositionally biased region" description="Basic residues" evidence="1">
    <location>
        <begin position="479"/>
        <end position="491"/>
    </location>
</feature>
<feature type="compositionally biased region" description="Basic and acidic residues" evidence="1">
    <location>
        <begin position="492"/>
        <end position="502"/>
    </location>
</feature>
<evidence type="ECO:0000313" key="2">
    <source>
        <dbReference type="EMBL" id="KAK7040571.1"/>
    </source>
</evidence>
<dbReference type="Proteomes" id="UP001362999">
    <property type="component" value="Unassembled WGS sequence"/>
</dbReference>
<accession>A0AAW0CNG7</accession>
<dbReference type="EMBL" id="JAWWNJ010000015">
    <property type="protein sequence ID" value="KAK7040571.1"/>
    <property type="molecule type" value="Genomic_DNA"/>
</dbReference>
<feature type="compositionally biased region" description="Acidic residues" evidence="1">
    <location>
        <begin position="528"/>
        <end position="544"/>
    </location>
</feature>
<organism evidence="2 3">
    <name type="scientific">Favolaschia claudopus</name>
    <dbReference type="NCBI Taxonomy" id="2862362"/>
    <lineage>
        <taxon>Eukaryota</taxon>
        <taxon>Fungi</taxon>
        <taxon>Dikarya</taxon>
        <taxon>Basidiomycota</taxon>
        <taxon>Agaricomycotina</taxon>
        <taxon>Agaricomycetes</taxon>
        <taxon>Agaricomycetidae</taxon>
        <taxon>Agaricales</taxon>
        <taxon>Marasmiineae</taxon>
        <taxon>Mycenaceae</taxon>
        <taxon>Favolaschia</taxon>
    </lineage>
</organism>
<proteinExistence type="predicted"/>
<feature type="region of interest" description="Disordered" evidence="1">
    <location>
        <begin position="294"/>
        <end position="376"/>
    </location>
</feature>
<feature type="compositionally biased region" description="Basic and acidic residues" evidence="1">
    <location>
        <begin position="339"/>
        <end position="369"/>
    </location>
</feature>
<feature type="compositionally biased region" description="Basic residues" evidence="1">
    <location>
        <begin position="503"/>
        <end position="518"/>
    </location>
</feature>
<keyword evidence="3" id="KW-1185">Reference proteome</keyword>
<evidence type="ECO:0000313" key="3">
    <source>
        <dbReference type="Proteomes" id="UP001362999"/>
    </source>
</evidence>
<protein>
    <submittedName>
        <fullName evidence="2">Uncharacterized protein</fullName>
    </submittedName>
</protein>
<sequence length="544" mass="60147">MALAARDQSTSPSPIYTGIVNDLGVKTLREICDILAIPTREADDTGKVLTKGVLVPKIQEVLSKDSQTYASDPRFAGLYQAAVKGKNVKGKAAKADLVLHQRNTTVDPLGSLFALRIKKSDGKPQVASMSTKSLSPIPPPAISDSDEEEEEPSNKGKKKASTTTSEHTVYVMLKDPRDPTKLPEEVPSDGMVPVTLYITPGGTEWHEVKLTQLMSATINMYSPMRSDLHGQLSRLNHKGTSTTHLGTIAQQITNQIPDRAKLDRTNIFTLAVTEDGDLLCEIFMSLRYLPDKMGKGKASNPNADMHAPESLSPAHHPLPPAAQTTLTGAGTDLPLHIAQNRERTPEEHRYKEDDKDFLREASGDPDKLKQPKNTTAAEGLDNFREYNSFFKGFLSFEHNKGKGYIVSPYYQPPSDIENWQRHRNTTFTKNHITCAAGLKPSSTGENHSLRDKGGIGNEKIQGYEAEYDDMDYGRLEKKNSKKPSGSKHHRRVESSDKDEPRRKKEKKGRKDQTKKKPKVSSSKATELNSDDLDNSDDSSSDSDN</sequence>
<name>A0AAW0CNG7_9AGAR</name>
<dbReference type="AlphaFoldDB" id="A0AAW0CNG7"/>
<evidence type="ECO:0000256" key="1">
    <source>
        <dbReference type="SAM" id="MobiDB-lite"/>
    </source>
</evidence>
<feature type="region of interest" description="Disordered" evidence="1">
    <location>
        <begin position="124"/>
        <end position="168"/>
    </location>
</feature>
<gene>
    <name evidence="2" type="ORF">R3P38DRAFT_2895709</name>
</gene>
<reference evidence="2 3" key="1">
    <citation type="journal article" date="2024" name="J Genomics">
        <title>Draft genome sequencing and assembly of Favolaschia claudopus CIRM-BRFM 2984 isolated from oak limbs.</title>
        <authorList>
            <person name="Navarro D."/>
            <person name="Drula E."/>
            <person name="Chaduli D."/>
            <person name="Cazenave R."/>
            <person name="Ahrendt S."/>
            <person name="Wang J."/>
            <person name="Lipzen A."/>
            <person name="Daum C."/>
            <person name="Barry K."/>
            <person name="Grigoriev I.V."/>
            <person name="Favel A."/>
            <person name="Rosso M.N."/>
            <person name="Martin F."/>
        </authorList>
    </citation>
    <scope>NUCLEOTIDE SEQUENCE [LARGE SCALE GENOMIC DNA]</scope>
    <source>
        <strain evidence="2 3">CIRM-BRFM 2984</strain>
    </source>
</reference>
<comment type="caution">
    <text evidence="2">The sequence shown here is derived from an EMBL/GenBank/DDBJ whole genome shotgun (WGS) entry which is preliminary data.</text>
</comment>
<feature type="region of interest" description="Disordered" evidence="1">
    <location>
        <begin position="471"/>
        <end position="544"/>
    </location>
</feature>
<feature type="region of interest" description="Disordered" evidence="1">
    <location>
        <begin position="437"/>
        <end position="457"/>
    </location>
</feature>